<gene>
    <name evidence="3" type="ORF">EUA98_17435</name>
</gene>
<sequence length="113" mass="12719">MSAGMGMRFTIDGKEFDHRRTDQAVRAGAMEEWTIRNTAPMDHPFHLHVWPMQVVEQDGAPVTEPTWRDVVNVPAGGQTVVRIAFDDFTGRTVYHCHILDHEDAGMMGVVEVT</sequence>
<dbReference type="Proteomes" id="UP000293764">
    <property type="component" value="Unassembled WGS sequence"/>
</dbReference>
<dbReference type="OrthoDB" id="345021at2"/>
<comment type="caution">
    <text evidence="3">The sequence shown here is derived from an EMBL/GenBank/DDBJ whole genome shotgun (WGS) entry which is preliminary data.</text>
</comment>
<organism evidence="3 4">
    <name type="scientific">Pengzhenrongella frigida</name>
    <dbReference type="NCBI Taxonomy" id="1259133"/>
    <lineage>
        <taxon>Bacteria</taxon>
        <taxon>Bacillati</taxon>
        <taxon>Actinomycetota</taxon>
        <taxon>Actinomycetes</taxon>
        <taxon>Micrococcales</taxon>
        <taxon>Pengzhenrongella</taxon>
    </lineage>
</organism>
<keyword evidence="4" id="KW-1185">Reference proteome</keyword>
<dbReference type="Pfam" id="PF07731">
    <property type="entry name" value="Cu-oxidase_2"/>
    <property type="match status" value="1"/>
</dbReference>
<name>A0A4Q5MVW4_9MICO</name>
<dbReference type="PROSITE" id="PS00080">
    <property type="entry name" value="MULTICOPPER_OXIDASE2"/>
    <property type="match status" value="1"/>
</dbReference>
<dbReference type="GO" id="GO:0005507">
    <property type="term" value="F:copper ion binding"/>
    <property type="evidence" value="ECO:0007669"/>
    <property type="project" value="InterPro"/>
</dbReference>
<dbReference type="InterPro" id="IPR002355">
    <property type="entry name" value="Cu_oxidase_Cu_BS"/>
</dbReference>
<dbReference type="GO" id="GO:0016491">
    <property type="term" value="F:oxidoreductase activity"/>
    <property type="evidence" value="ECO:0007669"/>
    <property type="project" value="InterPro"/>
</dbReference>
<dbReference type="SUPFAM" id="SSF49503">
    <property type="entry name" value="Cupredoxins"/>
    <property type="match status" value="1"/>
</dbReference>
<accession>A0A4Q5MVW4</accession>
<evidence type="ECO:0000313" key="3">
    <source>
        <dbReference type="EMBL" id="RYV49708.1"/>
    </source>
</evidence>
<dbReference type="Gene3D" id="2.60.40.420">
    <property type="entry name" value="Cupredoxins - blue copper proteins"/>
    <property type="match status" value="1"/>
</dbReference>
<dbReference type="EMBL" id="SDWW01000057">
    <property type="protein sequence ID" value="RYV49708.1"/>
    <property type="molecule type" value="Genomic_DNA"/>
</dbReference>
<dbReference type="CDD" id="cd13900">
    <property type="entry name" value="CuRO_3_Tth-MCO_like"/>
    <property type="match status" value="1"/>
</dbReference>
<keyword evidence="1" id="KW-0479">Metal-binding</keyword>
<evidence type="ECO:0000256" key="1">
    <source>
        <dbReference type="ARBA" id="ARBA00022723"/>
    </source>
</evidence>
<feature type="domain" description="Plastocyanin-like" evidence="2">
    <location>
        <begin position="9"/>
        <end position="112"/>
    </location>
</feature>
<proteinExistence type="predicted"/>
<evidence type="ECO:0000313" key="4">
    <source>
        <dbReference type="Proteomes" id="UP000293764"/>
    </source>
</evidence>
<evidence type="ECO:0000259" key="2">
    <source>
        <dbReference type="Pfam" id="PF07731"/>
    </source>
</evidence>
<reference evidence="3 4" key="1">
    <citation type="submission" date="2019-01" db="EMBL/GenBank/DDBJ databases">
        <title>Novel species of Cellulomonas.</title>
        <authorList>
            <person name="Liu Q."/>
            <person name="Xin Y.-H."/>
        </authorList>
    </citation>
    <scope>NUCLEOTIDE SEQUENCE [LARGE SCALE GENOMIC DNA]</scope>
    <source>
        <strain evidence="3 4">HLT2-17</strain>
    </source>
</reference>
<protein>
    <recommendedName>
        <fullName evidence="2">Plastocyanin-like domain-containing protein</fullName>
    </recommendedName>
</protein>
<dbReference type="InterPro" id="IPR008972">
    <property type="entry name" value="Cupredoxin"/>
</dbReference>
<dbReference type="AlphaFoldDB" id="A0A4Q5MVW4"/>
<dbReference type="InterPro" id="IPR011706">
    <property type="entry name" value="Cu-oxidase_C"/>
</dbReference>